<dbReference type="InterPro" id="IPR020846">
    <property type="entry name" value="MFS_dom"/>
</dbReference>
<feature type="transmembrane region" description="Helical" evidence="12">
    <location>
        <begin position="330"/>
        <end position="347"/>
    </location>
</feature>
<feature type="transmembrane region" description="Helical" evidence="12">
    <location>
        <begin position="108"/>
        <end position="130"/>
    </location>
</feature>
<name>N8YUQ6_ACIBZ</name>
<dbReference type="PANTHER" id="PTHR43528">
    <property type="entry name" value="ALPHA-KETOGLUTARATE PERMEASE"/>
    <property type="match status" value="1"/>
</dbReference>
<dbReference type="SUPFAM" id="SSF103473">
    <property type="entry name" value="MFS general substrate transporter"/>
    <property type="match status" value="1"/>
</dbReference>
<feature type="transmembrane region" description="Helical" evidence="12">
    <location>
        <begin position="265"/>
        <end position="284"/>
    </location>
</feature>
<feature type="transmembrane region" description="Helical" evidence="12">
    <location>
        <begin position="359"/>
        <end position="380"/>
    </location>
</feature>
<dbReference type="PROSITE" id="PS00216">
    <property type="entry name" value="SUGAR_TRANSPORT_1"/>
    <property type="match status" value="1"/>
</dbReference>
<keyword evidence="5" id="KW-0997">Cell inner membrane</keyword>
<feature type="domain" description="Major facilitator superfamily (MFS) profile" evidence="13">
    <location>
        <begin position="37"/>
        <end position="447"/>
    </location>
</feature>
<feature type="transmembrane region" description="Helical" evidence="12">
    <location>
        <begin position="209"/>
        <end position="228"/>
    </location>
</feature>
<evidence type="ECO:0000256" key="8">
    <source>
        <dbReference type="ARBA" id="ARBA00022989"/>
    </source>
</evidence>
<keyword evidence="3" id="KW-0813">Transport</keyword>
<keyword evidence="6 12" id="KW-0812">Transmembrane</keyword>
<dbReference type="CDD" id="cd17367">
    <property type="entry name" value="MFS_KgtP"/>
    <property type="match status" value="1"/>
</dbReference>
<dbReference type="InterPro" id="IPR005828">
    <property type="entry name" value="MFS_sugar_transport-like"/>
</dbReference>
<dbReference type="InterPro" id="IPR051084">
    <property type="entry name" value="H+-coupled_symporters"/>
</dbReference>
<dbReference type="HOGENOM" id="CLU_001265_39_0_6"/>
<dbReference type="Proteomes" id="UP000013270">
    <property type="component" value="Unassembled WGS sequence"/>
</dbReference>
<dbReference type="PROSITE" id="PS00217">
    <property type="entry name" value="SUGAR_TRANSPORT_2"/>
    <property type="match status" value="1"/>
</dbReference>
<evidence type="ECO:0000256" key="6">
    <source>
        <dbReference type="ARBA" id="ARBA00022692"/>
    </source>
</evidence>
<keyword evidence="7" id="KW-0769">Symport</keyword>
<feature type="transmembrane region" description="Helical" evidence="12">
    <location>
        <begin position="178"/>
        <end position="197"/>
    </location>
</feature>
<evidence type="ECO:0000256" key="12">
    <source>
        <dbReference type="SAM" id="Phobius"/>
    </source>
</evidence>
<feature type="transmembrane region" description="Helical" evidence="12">
    <location>
        <begin position="425"/>
        <end position="443"/>
    </location>
</feature>
<evidence type="ECO:0000256" key="3">
    <source>
        <dbReference type="ARBA" id="ARBA00022448"/>
    </source>
</evidence>
<dbReference type="PATRIC" id="fig|1217651.3.peg.626"/>
<dbReference type="PANTHER" id="PTHR43528:SF5">
    <property type="entry name" value="PROLINE_BETAINE TRANSPORTER"/>
    <property type="match status" value="1"/>
</dbReference>
<dbReference type="Pfam" id="PF00083">
    <property type="entry name" value="Sugar_tr"/>
    <property type="match status" value="2"/>
</dbReference>
<organism evidence="14 15">
    <name type="scientific">Acinetobacter bereziniae NIPH 3</name>
    <dbReference type="NCBI Taxonomy" id="1217651"/>
    <lineage>
        <taxon>Bacteria</taxon>
        <taxon>Pseudomonadati</taxon>
        <taxon>Pseudomonadota</taxon>
        <taxon>Gammaproteobacteria</taxon>
        <taxon>Moraxellales</taxon>
        <taxon>Moraxellaceae</taxon>
        <taxon>Acinetobacter</taxon>
    </lineage>
</organism>
<evidence type="ECO:0000259" key="13">
    <source>
        <dbReference type="PROSITE" id="PS50850"/>
    </source>
</evidence>
<keyword evidence="9 12" id="KW-0472">Membrane</keyword>
<feature type="transmembrane region" description="Helical" evidence="12">
    <location>
        <begin position="304"/>
        <end position="323"/>
    </location>
</feature>
<dbReference type="InterPro" id="IPR036259">
    <property type="entry name" value="MFS_trans_sf"/>
</dbReference>
<dbReference type="InterPro" id="IPR005829">
    <property type="entry name" value="Sugar_transporter_CS"/>
</dbReference>
<sequence length="455" mass="49684">MNPKQAMFCIFFWRIALSNSSPQVAPSQLDRKTRFKSILGGSAGNLVEWYDWYVYAAFTLYFAPVFFPEGNETVKLLQAAAVFALGFLMRPIGAWIMGIYADRKGRKAGLTLSVSLMCVGSLIIACAPSYDSVGMLAPALLLFARLLQGLSVGGEYGSSATYLTEMAGKNHRGFFSSFQYVTLISGQLLALCVLIILQHTLSEDALHAWGWRIPFLIGALLAIVVFWIRRGLVETESAKQAQEYAKNGGEKSGALALFTKYPKQAFTVIMLTAGGTLAFNTFTTYLQKYLVNTSGFEKTTATEITTAAIFVFMLIQPAVGALSDKIGRKPIMITFGVLGVLFTIPIFNGLGSTTDPKTAFFLCMSGMVIVTGYTAINAVVKAELFPAHIRALGVALPYALANTIFGGTAELVALSFKNAGHENYFFYYITFMIGLSLITYIFMKDTKKNSLITDD</sequence>
<gene>
    <name evidence="14" type="ORF">F963_00653</name>
</gene>
<accession>N8YUQ6</accession>
<evidence type="ECO:0000313" key="14">
    <source>
        <dbReference type="EMBL" id="ENV23298.1"/>
    </source>
</evidence>
<evidence type="ECO:0000256" key="9">
    <source>
        <dbReference type="ARBA" id="ARBA00023136"/>
    </source>
</evidence>
<reference evidence="14 15" key="1">
    <citation type="submission" date="2013-02" db="EMBL/GenBank/DDBJ databases">
        <title>The Genome Sequence of Acinetobacter bereziniae NIPH 3.</title>
        <authorList>
            <consortium name="The Broad Institute Genome Sequencing Platform"/>
            <consortium name="The Broad Institute Genome Sequencing Center for Infectious Disease"/>
            <person name="Cerqueira G."/>
            <person name="Feldgarden M."/>
            <person name="Courvalin P."/>
            <person name="Perichon B."/>
            <person name="Grillot-Courvalin C."/>
            <person name="Clermont D."/>
            <person name="Rocha E."/>
            <person name="Yoon E.-J."/>
            <person name="Nemec A."/>
            <person name="Walker B."/>
            <person name="Young S.K."/>
            <person name="Zeng Q."/>
            <person name="Gargeya S."/>
            <person name="Fitzgerald M."/>
            <person name="Haas B."/>
            <person name="Abouelleil A."/>
            <person name="Alvarado L."/>
            <person name="Arachchi H.M."/>
            <person name="Berlin A.M."/>
            <person name="Chapman S.B."/>
            <person name="Dewar J."/>
            <person name="Goldberg J."/>
            <person name="Griggs A."/>
            <person name="Gujja S."/>
            <person name="Hansen M."/>
            <person name="Howarth C."/>
            <person name="Imamovic A."/>
            <person name="Larimer J."/>
            <person name="McCowan C."/>
            <person name="Murphy C."/>
            <person name="Neiman D."/>
            <person name="Pearson M."/>
            <person name="Priest M."/>
            <person name="Roberts A."/>
            <person name="Saif S."/>
            <person name="Shea T."/>
            <person name="Sisk P."/>
            <person name="Sykes S."/>
            <person name="Wortman J."/>
            <person name="Nusbaum C."/>
            <person name="Birren B."/>
        </authorList>
    </citation>
    <scope>NUCLEOTIDE SEQUENCE [LARGE SCALE GENOMIC DNA]</scope>
    <source>
        <strain evidence="14 15">NIPH 3</strain>
    </source>
</reference>
<evidence type="ECO:0000256" key="7">
    <source>
        <dbReference type="ARBA" id="ARBA00022847"/>
    </source>
</evidence>
<dbReference type="EMBL" id="APPK01000014">
    <property type="protein sequence ID" value="ENV23298.1"/>
    <property type="molecule type" value="Genomic_DNA"/>
</dbReference>
<evidence type="ECO:0000313" key="15">
    <source>
        <dbReference type="Proteomes" id="UP000013270"/>
    </source>
</evidence>
<dbReference type="AlphaFoldDB" id="N8YUQ6"/>
<evidence type="ECO:0000256" key="4">
    <source>
        <dbReference type="ARBA" id="ARBA00022475"/>
    </source>
</evidence>
<comment type="similarity">
    <text evidence="2">Belongs to the major facilitator superfamily. Metabolite:H+ Symporter (MHS) family (TC 2.A.1.6) family.</text>
</comment>
<feature type="transmembrane region" description="Helical" evidence="12">
    <location>
        <begin position="76"/>
        <end position="96"/>
    </location>
</feature>
<keyword evidence="4" id="KW-1003">Cell membrane</keyword>
<proteinExistence type="inferred from homology"/>
<evidence type="ECO:0000256" key="1">
    <source>
        <dbReference type="ARBA" id="ARBA00004429"/>
    </source>
</evidence>
<evidence type="ECO:0000256" key="2">
    <source>
        <dbReference type="ARBA" id="ARBA00008240"/>
    </source>
</evidence>
<dbReference type="PROSITE" id="PS50850">
    <property type="entry name" value="MFS"/>
    <property type="match status" value="1"/>
</dbReference>
<dbReference type="GO" id="GO:0015293">
    <property type="term" value="F:symporter activity"/>
    <property type="evidence" value="ECO:0007669"/>
    <property type="project" value="UniProtKB-KW"/>
</dbReference>
<evidence type="ECO:0000256" key="11">
    <source>
        <dbReference type="ARBA" id="ARBA00069296"/>
    </source>
</evidence>
<feature type="transmembrane region" description="Helical" evidence="12">
    <location>
        <begin position="392"/>
        <end position="413"/>
    </location>
</feature>
<comment type="caution">
    <text evidence="14">The sequence shown here is derived from an EMBL/GenBank/DDBJ whole genome shotgun (WGS) entry which is preliminary data.</text>
</comment>
<dbReference type="Gene3D" id="1.20.1250.20">
    <property type="entry name" value="MFS general substrate transporter like domains"/>
    <property type="match status" value="2"/>
</dbReference>
<evidence type="ECO:0000256" key="10">
    <source>
        <dbReference type="ARBA" id="ARBA00058957"/>
    </source>
</evidence>
<comment type="subcellular location">
    <subcellularLocation>
        <location evidence="1">Cell inner membrane</location>
        <topology evidence="1">Multi-pass membrane protein</topology>
    </subcellularLocation>
</comment>
<evidence type="ECO:0000256" key="5">
    <source>
        <dbReference type="ARBA" id="ARBA00022519"/>
    </source>
</evidence>
<protein>
    <recommendedName>
        <fullName evidence="11">Alpha-ketoglutarate permease</fullName>
    </recommendedName>
</protein>
<keyword evidence="8 12" id="KW-1133">Transmembrane helix</keyword>
<comment type="function">
    <text evidence="10">Uptake of alpha-ketoglutarate across the boundary membrane with the concomitant import of a cation (symport system).</text>
</comment>
<dbReference type="FunFam" id="1.20.1250.20:FF:000095">
    <property type="entry name" value="Alpha-ketoglutarate permease"/>
    <property type="match status" value="1"/>
</dbReference>
<feature type="transmembrane region" description="Helical" evidence="12">
    <location>
        <begin position="136"/>
        <end position="157"/>
    </location>
</feature>
<dbReference type="GO" id="GO:0005886">
    <property type="term" value="C:plasma membrane"/>
    <property type="evidence" value="ECO:0007669"/>
    <property type="project" value="UniProtKB-SubCell"/>
</dbReference>